<protein>
    <recommendedName>
        <fullName evidence="1">GmrSD restriction endonucleases N-terminal domain-containing protein</fullName>
    </recommendedName>
</protein>
<dbReference type="RefSeq" id="WP_070983889.1">
    <property type="nucleotide sequence ID" value="NZ_MKJU01000022.1"/>
</dbReference>
<organism evidence="2 3">
    <name type="scientific">Pseudoalteromonas amylolytica</name>
    <dbReference type="NCBI Taxonomy" id="1859457"/>
    <lineage>
        <taxon>Bacteria</taxon>
        <taxon>Pseudomonadati</taxon>
        <taxon>Pseudomonadota</taxon>
        <taxon>Gammaproteobacteria</taxon>
        <taxon>Alteromonadales</taxon>
        <taxon>Pseudoalteromonadaceae</taxon>
        <taxon>Pseudoalteromonas</taxon>
    </lineage>
</organism>
<dbReference type="AlphaFoldDB" id="A0A1S1MYI3"/>
<evidence type="ECO:0000259" key="1">
    <source>
        <dbReference type="Pfam" id="PF03235"/>
    </source>
</evidence>
<evidence type="ECO:0000313" key="2">
    <source>
        <dbReference type="EMBL" id="OHU92087.1"/>
    </source>
</evidence>
<dbReference type="STRING" id="1859457.BET10_07100"/>
<sequence>MSSVQTLNLYPIDYPFETLIMRVKKKKLILDPDFQRVYKWDKDGEVRASRFIESCLMRIPLPACYFSEDENKNHLVIDGVQRITTIQRFFDDEFALDGLTVFTELNGKRFSEIGQFKDDLENYTIRCIVLRNDNPRNLVQDIFARLNEGSVVLSHQEIRHALYAGQLNNLLNELATDPRIYDFGKGKLGTKEKHSQEPQEQVLRFFAFKYWSDKYDDNLKKFLDDYMQANRKLTDEKVEEYKTMFLSALEKCHDVFGEEVFKDMTKSRPKQSLVHYDLLMKDFSNRDRNFLRENKEDIVEKFNEYCNTPAIKRTMSGGTLLKSKILAREKVWSRLMDSI</sequence>
<dbReference type="OrthoDB" id="8094406at2"/>
<dbReference type="Pfam" id="PF03235">
    <property type="entry name" value="GmrSD_N"/>
    <property type="match status" value="1"/>
</dbReference>
<feature type="domain" description="GmrSD restriction endonucleases N-terminal" evidence="1">
    <location>
        <begin position="25"/>
        <end position="163"/>
    </location>
</feature>
<accession>A0A1S1MYI3</accession>
<dbReference type="PANTHER" id="PTHR39639:SF1">
    <property type="entry name" value="DUF262 DOMAIN-CONTAINING PROTEIN"/>
    <property type="match status" value="1"/>
</dbReference>
<dbReference type="Proteomes" id="UP000179786">
    <property type="component" value="Unassembled WGS sequence"/>
</dbReference>
<proteinExistence type="predicted"/>
<dbReference type="PANTHER" id="PTHR39639">
    <property type="entry name" value="CHROMOSOME 16, WHOLE GENOME SHOTGUN SEQUENCE"/>
    <property type="match status" value="1"/>
</dbReference>
<keyword evidence="3" id="KW-1185">Reference proteome</keyword>
<reference evidence="2 3" key="1">
    <citation type="submission" date="2016-09" db="EMBL/GenBank/DDBJ databases">
        <title>Pseudoalteromonas amylolytica sp. nov., isolated from the surface seawater.</title>
        <authorList>
            <person name="Wu Y.-H."/>
            <person name="Cheng H."/>
            <person name="Jin X.-B."/>
            <person name="Wang C.-S."/>
            <person name="Xu X.-W."/>
        </authorList>
    </citation>
    <scope>NUCLEOTIDE SEQUENCE [LARGE SCALE GENOMIC DNA]</scope>
    <source>
        <strain evidence="2 3">JW1</strain>
    </source>
</reference>
<name>A0A1S1MYI3_9GAMM</name>
<gene>
    <name evidence="2" type="ORF">BET10_07100</name>
</gene>
<comment type="caution">
    <text evidence="2">The sequence shown here is derived from an EMBL/GenBank/DDBJ whole genome shotgun (WGS) entry which is preliminary data.</text>
</comment>
<evidence type="ECO:0000313" key="3">
    <source>
        <dbReference type="Proteomes" id="UP000179786"/>
    </source>
</evidence>
<dbReference type="InterPro" id="IPR004919">
    <property type="entry name" value="GmrSD_N"/>
</dbReference>
<dbReference type="EMBL" id="MKJU01000022">
    <property type="protein sequence ID" value="OHU92087.1"/>
    <property type="molecule type" value="Genomic_DNA"/>
</dbReference>